<proteinExistence type="predicted"/>
<dbReference type="Proteomes" id="UP000187455">
    <property type="component" value="Unassembled WGS sequence"/>
</dbReference>
<comment type="caution">
    <text evidence="1">The sequence shown here is derived from an EMBL/GenBank/DDBJ whole genome shotgun (WGS) entry which is preliminary data.</text>
</comment>
<dbReference type="AlphaFoldDB" id="A0A1R0GQ17"/>
<gene>
    <name evidence="1" type="ORF">AYI68_g6994</name>
</gene>
<organism evidence="1 2">
    <name type="scientific">Smittium mucronatum</name>
    <dbReference type="NCBI Taxonomy" id="133383"/>
    <lineage>
        <taxon>Eukaryota</taxon>
        <taxon>Fungi</taxon>
        <taxon>Fungi incertae sedis</taxon>
        <taxon>Zoopagomycota</taxon>
        <taxon>Kickxellomycotina</taxon>
        <taxon>Harpellomycetes</taxon>
        <taxon>Harpellales</taxon>
        <taxon>Legeriomycetaceae</taxon>
        <taxon>Smittium</taxon>
    </lineage>
</organism>
<reference evidence="1 2" key="1">
    <citation type="journal article" date="2016" name="Mol. Biol. Evol.">
        <title>Genome-Wide Survey of Gut Fungi (Harpellales) Reveals the First Horizontally Transferred Ubiquitin Gene from a Mosquito Host.</title>
        <authorList>
            <person name="Wang Y."/>
            <person name="White M.M."/>
            <person name="Kvist S."/>
            <person name="Moncalvo J.M."/>
        </authorList>
    </citation>
    <scope>NUCLEOTIDE SEQUENCE [LARGE SCALE GENOMIC DNA]</scope>
    <source>
        <strain evidence="1 2">ALG-7-W6</strain>
    </source>
</reference>
<evidence type="ECO:0000313" key="2">
    <source>
        <dbReference type="Proteomes" id="UP000187455"/>
    </source>
</evidence>
<accession>A0A1R0GQ17</accession>
<protein>
    <submittedName>
        <fullName evidence="1">Uncharacterized protein</fullName>
    </submittedName>
</protein>
<dbReference type="Gene3D" id="1.25.40.480">
    <property type="match status" value="1"/>
</dbReference>
<sequence length="136" mass="15447">MLPLLRNPGIGLALFANKFWSWNRNWSNSPELAIELECTDIELKVLTQLVNTNYTLDDDTIENLISGICRATPINCKSKKFGLLVNGFVKKHSSRLRDDQLERCLVAAEGLQTFFKRSTVNIINKEISFKKTSSNI</sequence>
<name>A0A1R0GQ17_9FUNG</name>
<dbReference type="EMBL" id="LSSL01005243">
    <property type="protein sequence ID" value="OLY78948.1"/>
    <property type="molecule type" value="Genomic_DNA"/>
</dbReference>
<keyword evidence="2" id="KW-1185">Reference proteome</keyword>
<evidence type="ECO:0000313" key="1">
    <source>
        <dbReference type="EMBL" id="OLY78948.1"/>
    </source>
</evidence>